<dbReference type="PATRIC" id="fig|1042209.11.peg.5622"/>
<accession>A0A010T1P4</accession>
<evidence type="ECO:0000313" key="2">
    <source>
        <dbReference type="Proteomes" id="UP000022611"/>
    </source>
</evidence>
<name>A0A010T1P4_PSEFL</name>
<protein>
    <submittedName>
        <fullName evidence="1">Uncharacterized protein</fullName>
    </submittedName>
</protein>
<sequence>MVFLPVMMSTEATLPEWQGAITTIALNLGDADAVEKILAREVAFSGKARGLKLSKTALSCRFDNPSGSY</sequence>
<dbReference type="EMBL" id="AFOY02000021">
    <property type="protein sequence ID" value="EXF91597.1"/>
    <property type="molecule type" value="Genomic_DNA"/>
</dbReference>
<organism evidence="1 2">
    <name type="scientific">Pseudomonas fluorescens HK44</name>
    <dbReference type="NCBI Taxonomy" id="1042209"/>
    <lineage>
        <taxon>Bacteria</taxon>
        <taxon>Pseudomonadati</taxon>
        <taxon>Pseudomonadota</taxon>
        <taxon>Gammaproteobacteria</taxon>
        <taxon>Pseudomonadales</taxon>
        <taxon>Pseudomonadaceae</taxon>
        <taxon>Pseudomonas</taxon>
    </lineage>
</organism>
<dbReference type="AlphaFoldDB" id="A0A010T1P4"/>
<gene>
    <name evidence="1" type="ORF">HK44_017295</name>
</gene>
<evidence type="ECO:0000313" key="1">
    <source>
        <dbReference type="EMBL" id="EXF91597.1"/>
    </source>
</evidence>
<proteinExistence type="predicted"/>
<comment type="caution">
    <text evidence="1">The sequence shown here is derived from an EMBL/GenBank/DDBJ whole genome shotgun (WGS) entry which is preliminary data.</text>
</comment>
<dbReference type="Proteomes" id="UP000022611">
    <property type="component" value="Unassembled WGS sequence"/>
</dbReference>
<reference evidence="1 2" key="1">
    <citation type="journal article" date="2011" name="J. Bacteriol.">
        <title>Draft genome sequence of the polycyclic aromatic hydrocarbon-degrading, genetically engineered bioluminescent bioreporter Pseudomonas fluorescens HK44.</title>
        <authorList>
            <person name="Chauhan A."/>
            <person name="Layton A.C."/>
            <person name="Williams D.E."/>
            <person name="Smartt A.E."/>
            <person name="Ripp S."/>
            <person name="Karpinets T.V."/>
            <person name="Brown S.D."/>
            <person name="Sayler G.S."/>
        </authorList>
    </citation>
    <scope>NUCLEOTIDE SEQUENCE [LARGE SCALE GENOMIC DNA]</scope>
    <source>
        <strain evidence="1 2">HK44</strain>
    </source>
</reference>
<dbReference type="HOGENOM" id="CLU_2772758_0_0_6"/>